<dbReference type="EMBL" id="JAPDOD010000033">
    <property type="protein sequence ID" value="MDA0164420.1"/>
    <property type="molecule type" value="Genomic_DNA"/>
</dbReference>
<dbReference type="SUPFAM" id="SSF55781">
    <property type="entry name" value="GAF domain-like"/>
    <property type="match status" value="1"/>
</dbReference>
<feature type="domain" description="EAL" evidence="2">
    <location>
        <begin position="588"/>
        <end position="838"/>
    </location>
</feature>
<dbReference type="CDD" id="cd01949">
    <property type="entry name" value="GGDEF"/>
    <property type="match status" value="1"/>
</dbReference>
<dbReference type="InterPro" id="IPR001633">
    <property type="entry name" value="EAL_dom"/>
</dbReference>
<dbReference type="PROSITE" id="PS50883">
    <property type="entry name" value="EAL"/>
    <property type="match status" value="1"/>
</dbReference>
<keyword evidence="1" id="KW-0472">Membrane</keyword>
<feature type="transmembrane region" description="Helical" evidence="1">
    <location>
        <begin position="16"/>
        <end position="34"/>
    </location>
</feature>
<dbReference type="InterPro" id="IPR000160">
    <property type="entry name" value="GGDEF_dom"/>
</dbReference>
<dbReference type="SMART" id="SM00052">
    <property type="entry name" value="EAL"/>
    <property type="match status" value="1"/>
</dbReference>
<dbReference type="InterPro" id="IPR029016">
    <property type="entry name" value="GAF-like_dom_sf"/>
</dbReference>
<reference evidence="4" key="1">
    <citation type="submission" date="2022-10" db="EMBL/GenBank/DDBJ databases">
        <title>The WGS of Solirubrobacter ginsenosidimutans DSM 21036.</title>
        <authorList>
            <person name="Jiang Z."/>
        </authorList>
    </citation>
    <scope>NUCLEOTIDE SEQUENCE</scope>
    <source>
        <strain evidence="4">DSM 21036</strain>
    </source>
</reference>
<dbReference type="Gene3D" id="3.30.450.40">
    <property type="match status" value="1"/>
</dbReference>
<dbReference type="Pfam" id="PF00990">
    <property type="entry name" value="GGDEF"/>
    <property type="match status" value="1"/>
</dbReference>
<evidence type="ECO:0000313" key="5">
    <source>
        <dbReference type="Proteomes" id="UP001149140"/>
    </source>
</evidence>
<keyword evidence="5" id="KW-1185">Reference proteome</keyword>
<dbReference type="SMART" id="SM00065">
    <property type="entry name" value="GAF"/>
    <property type="match status" value="1"/>
</dbReference>
<dbReference type="RefSeq" id="WP_270043675.1">
    <property type="nucleotide sequence ID" value="NZ_JAPDOD010000033.1"/>
</dbReference>
<evidence type="ECO:0000313" key="4">
    <source>
        <dbReference type="EMBL" id="MDA0164420.1"/>
    </source>
</evidence>
<feature type="transmembrane region" description="Helical" evidence="1">
    <location>
        <begin position="120"/>
        <end position="140"/>
    </location>
</feature>
<dbReference type="Pfam" id="PF00563">
    <property type="entry name" value="EAL"/>
    <property type="match status" value="1"/>
</dbReference>
<dbReference type="Gene3D" id="3.20.20.450">
    <property type="entry name" value="EAL domain"/>
    <property type="match status" value="1"/>
</dbReference>
<dbReference type="InterPro" id="IPR003018">
    <property type="entry name" value="GAF"/>
</dbReference>
<accession>A0A9X3MZY6</accession>
<name>A0A9X3MZY6_9ACTN</name>
<dbReference type="CDD" id="cd01948">
    <property type="entry name" value="EAL"/>
    <property type="match status" value="1"/>
</dbReference>
<keyword evidence="1" id="KW-1133">Transmembrane helix</keyword>
<feature type="transmembrane region" description="Helical" evidence="1">
    <location>
        <begin position="84"/>
        <end position="108"/>
    </location>
</feature>
<evidence type="ECO:0000259" key="3">
    <source>
        <dbReference type="PROSITE" id="PS50887"/>
    </source>
</evidence>
<dbReference type="SMART" id="SM00267">
    <property type="entry name" value="GGDEF"/>
    <property type="match status" value="1"/>
</dbReference>
<dbReference type="InterPro" id="IPR052155">
    <property type="entry name" value="Biofilm_reg_signaling"/>
</dbReference>
<dbReference type="AlphaFoldDB" id="A0A9X3MZY6"/>
<dbReference type="InterPro" id="IPR043128">
    <property type="entry name" value="Rev_trsase/Diguanyl_cyclase"/>
</dbReference>
<dbReference type="InterPro" id="IPR029787">
    <property type="entry name" value="Nucleotide_cyclase"/>
</dbReference>
<evidence type="ECO:0000259" key="2">
    <source>
        <dbReference type="PROSITE" id="PS50883"/>
    </source>
</evidence>
<keyword evidence="1" id="KW-0812">Transmembrane</keyword>
<evidence type="ECO:0000256" key="1">
    <source>
        <dbReference type="SAM" id="Phobius"/>
    </source>
</evidence>
<feature type="domain" description="GGDEF" evidence="3">
    <location>
        <begin position="445"/>
        <end position="579"/>
    </location>
</feature>
<feature type="transmembrane region" description="Helical" evidence="1">
    <location>
        <begin position="146"/>
        <end position="174"/>
    </location>
</feature>
<organism evidence="4 5">
    <name type="scientific">Solirubrobacter ginsenosidimutans</name>
    <dbReference type="NCBI Taxonomy" id="490573"/>
    <lineage>
        <taxon>Bacteria</taxon>
        <taxon>Bacillati</taxon>
        <taxon>Actinomycetota</taxon>
        <taxon>Thermoleophilia</taxon>
        <taxon>Solirubrobacterales</taxon>
        <taxon>Solirubrobacteraceae</taxon>
        <taxon>Solirubrobacter</taxon>
    </lineage>
</organism>
<sequence>MGIHTIRRKLGSIESVWWLNAVIGASSLALYVLCIRSLGPIQGPEITWWWTLGVMVFVTERWPVELEFRRSNHSFSLTDIPVTLALLFATGTHAFVAVMGGALVALLLRRLPPIKFALNLAQFGLVTAVLIVGVHLAASFDPGFGWVTWSAVLAASLVGGMLTTAQIIAAIALTEGHVSRARVREMFGLDLVVTLTGATMALVCGILWIERPAATPLLLIPIVIAALGYRAYVQERQGREKVTTLFEVNRTLSESPEVAVALDGLLERALEAFHAEQAEVILFAADGGPPLRTSLGPGVARESMATVEEAAATALRTCAASSEAAVALAEPFPATLDPYLGDRGVRHAMLGLLRGKDRVIGTIMLANRFGLSRGFTDGDRALFATLAANASAALQFDHLEQAVSELHDLQDELQHQAHHDPLTGLANRSLFSQQVREALEPGSAGEVAVIFLDLDDFKAVNDTLGPAVGDELLRGVATRLMRSVRNDDVVARLGGDEFAVLVCRPSDVEAGAVGLAERVLQSFLLPVTAGEELLNVGLSIGIATSQHSRTYAEELLRDADVAMYAAKEGGKRRFAVFTPAMRDSIVRRHGLKAELEHAIKQRELVVQYQPIVDLASGQTVSVEALVRWNHPGRGRIPPLEFIPLAEETGLIVPLGRYVMEEACARVSGRHPELQVQVNLSAIELEHPDLIESVAGVIARTGIAPDRVVLEVTETLLVKDAVRGVETLQQLRDLGVQLALDDFGTGYSSLSYLRNLPLDSLKIAREFVEGLAFSDHDAAFVRLIVGLAKTVGLKVVAEGIETREQLDMLREIGCDLGQGYYFAKPMDADADWLAAGIGPALV</sequence>
<gene>
    <name evidence="4" type="ORF">OM076_29385</name>
</gene>
<dbReference type="InterPro" id="IPR035919">
    <property type="entry name" value="EAL_sf"/>
</dbReference>
<dbReference type="Proteomes" id="UP001149140">
    <property type="component" value="Unassembled WGS sequence"/>
</dbReference>
<comment type="caution">
    <text evidence="4">The sequence shown here is derived from an EMBL/GenBank/DDBJ whole genome shotgun (WGS) entry which is preliminary data.</text>
</comment>
<dbReference type="NCBIfam" id="TIGR00254">
    <property type="entry name" value="GGDEF"/>
    <property type="match status" value="1"/>
</dbReference>
<feature type="transmembrane region" description="Helical" evidence="1">
    <location>
        <begin position="186"/>
        <end position="209"/>
    </location>
</feature>
<dbReference type="SUPFAM" id="SSF55073">
    <property type="entry name" value="Nucleotide cyclase"/>
    <property type="match status" value="1"/>
</dbReference>
<dbReference type="Gene3D" id="3.30.70.270">
    <property type="match status" value="1"/>
</dbReference>
<dbReference type="PROSITE" id="PS50887">
    <property type="entry name" value="GGDEF"/>
    <property type="match status" value="1"/>
</dbReference>
<dbReference type="PANTHER" id="PTHR44757:SF2">
    <property type="entry name" value="BIOFILM ARCHITECTURE MAINTENANCE PROTEIN MBAA"/>
    <property type="match status" value="1"/>
</dbReference>
<protein>
    <submittedName>
        <fullName evidence="4">EAL domain-containing protein</fullName>
    </submittedName>
</protein>
<dbReference type="PANTHER" id="PTHR44757">
    <property type="entry name" value="DIGUANYLATE CYCLASE DGCP"/>
    <property type="match status" value="1"/>
</dbReference>
<dbReference type="SUPFAM" id="SSF141868">
    <property type="entry name" value="EAL domain-like"/>
    <property type="match status" value="1"/>
</dbReference>
<proteinExistence type="predicted"/>